<accession>A0A383XRK6</accession>
<keyword evidence="2" id="KW-1185">Reference proteome</keyword>
<dbReference type="AlphaFoldDB" id="A0A383XRK6"/>
<name>A0A383XRK6_9GAMM</name>
<dbReference type="InterPro" id="IPR014917">
    <property type="entry name" value="DUF1800"/>
</dbReference>
<sequence length="564" mass="62111">MPLDTNLGTSCRALAARMVSRRSVVQGLAAGAVVGCTDGGGLQGEALPGAADVVSQVDGLLTTDDSGGHIRSVDESHLHLLRRISFGPTPESLERLKAMGQTAYVEEQLTLRDHAVELDVQTRYPLTQSPSQTIYATTVIGGQPYWLHTRQYQNAMLYRAAHSRAQLFEVMVDLWNDHFNTYLYKNPVPLKLDFDRTVIRPNALGNYKDLLRATVFHGEMLHYLDNYLNRAEAINENYARELLELHSLGRDGGYGEADLKALARILSGWTYVRSPANVWRPTDALEYGQAIFDAAGHDAEPKTFLGEYFPAGGGAEELDRALSIILDHPGTAWHVARKLCRRLVADEPSEALVATVAQRYRDTDGDIPAMLRRVLRSDDFRSSAGQKLKRPIHALIGAVRAVGVDRLDHTLNYGLYGVAHNPGQLLQHLEQAGQAPFSWTPPDGFPDTRVYWANTNTLLYQQKLIVRLAASRSYSHLLSDPLAAREQGLTVADDVAYATTARQAVSYAIANLLLGPVPVDAVALAIDYMADGGDPDAPRSRNELTQRIQGLVLALLSSPWFLDK</sequence>
<proteinExistence type="predicted"/>
<evidence type="ECO:0000313" key="1">
    <source>
        <dbReference type="EMBL" id="PWN55260.1"/>
    </source>
</evidence>
<reference evidence="1 2" key="1">
    <citation type="submission" date="2018-05" db="EMBL/GenBank/DDBJ databases">
        <title>Abyssibacter profundi OUC007T gen. nov., sp. nov, a marine bacterium isolated from seawater of the Mariana Trench.</title>
        <authorList>
            <person name="Zhou S."/>
        </authorList>
    </citation>
    <scope>NUCLEOTIDE SEQUENCE [LARGE SCALE GENOMIC DNA]</scope>
    <source>
        <strain evidence="1 2">OUC007</strain>
    </source>
</reference>
<evidence type="ECO:0000313" key="2">
    <source>
        <dbReference type="Proteomes" id="UP000251800"/>
    </source>
</evidence>
<protein>
    <recommendedName>
        <fullName evidence="3">DUF1800 domain-containing protein</fullName>
    </recommendedName>
</protein>
<dbReference type="RefSeq" id="WP_109721064.1">
    <property type="nucleotide sequence ID" value="NZ_QEQK01000012.1"/>
</dbReference>
<dbReference type="Proteomes" id="UP000251800">
    <property type="component" value="Unassembled WGS sequence"/>
</dbReference>
<dbReference type="EMBL" id="QEQK01000012">
    <property type="protein sequence ID" value="PWN55260.1"/>
    <property type="molecule type" value="Genomic_DNA"/>
</dbReference>
<gene>
    <name evidence="1" type="ORF">DEH80_13630</name>
</gene>
<organism evidence="1 2">
    <name type="scientific">Abyssibacter profundi</name>
    <dbReference type="NCBI Taxonomy" id="2182787"/>
    <lineage>
        <taxon>Bacteria</taxon>
        <taxon>Pseudomonadati</taxon>
        <taxon>Pseudomonadota</taxon>
        <taxon>Gammaproteobacteria</taxon>
        <taxon>Chromatiales</taxon>
        <taxon>Oceanococcaceae</taxon>
        <taxon>Abyssibacter</taxon>
    </lineage>
</organism>
<dbReference type="Pfam" id="PF08811">
    <property type="entry name" value="DUF1800"/>
    <property type="match status" value="1"/>
</dbReference>
<evidence type="ECO:0008006" key="3">
    <source>
        <dbReference type="Google" id="ProtNLM"/>
    </source>
</evidence>
<comment type="caution">
    <text evidence="1">The sequence shown here is derived from an EMBL/GenBank/DDBJ whole genome shotgun (WGS) entry which is preliminary data.</text>
</comment>